<organism evidence="2 3">
    <name type="scientific">Ceratobasidium theobromae</name>
    <dbReference type="NCBI Taxonomy" id="1582974"/>
    <lineage>
        <taxon>Eukaryota</taxon>
        <taxon>Fungi</taxon>
        <taxon>Dikarya</taxon>
        <taxon>Basidiomycota</taxon>
        <taxon>Agaricomycotina</taxon>
        <taxon>Agaricomycetes</taxon>
        <taxon>Cantharellales</taxon>
        <taxon>Ceratobasidiaceae</taxon>
        <taxon>Ceratobasidium</taxon>
    </lineage>
</organism>
<gene>
    <name evidence="2" type="ORF">CTheo_4287</name>
</gene>
<comment type="caution">
    <text evidence="2">The sequence shown here is derived from an EMBL/GenBank/DDBJ whole genome shotgun (WGS) entry which is preliminary data.</text>
</comment>
<protein>
    <submittedName>
        <fullName evidence="2">Laminin domain containing protein</fullName>
    </submittedName>
</protein>
<dbReference type="EMBL" id="SSOP01000070">
    <property type="protein sequence ID" value="KAB5592300.1"/>
    <property type="molecule type" value="Genomic_DNA"/>
</dbReference>
<evidence type="ECO:0000313" key="3">
    <source>
        <dbReference type="Proteomes" id="UP000383932"/>
    </source>
</evidence>
<dbReference type="AlphaFoldDB" id="A0A5N5QKN6"/>
<keyword evidence="3" id="KW-1185">Reference proteome</keyword>
<evidence type="ECO:0000256" key="1">
    <source>
        <dbReference type="SAM" id="MobiDB-lite"/>
    </source>
</evidence>
<reference evidence="2 3" key="1">
    <citation type="journal article" date="2019" name="Fungal Biol. Biotechnol.">
        <title>Draft genome sequence of fastidious pathogen Ceratobasidium theobromae, which causes vascular-streak dieback in Theobroma cacao.</title>
        <authorList>
            <person name="Ali S.S."/>
            <person name="Asman A."/>
            <person name="Shao J."/>
            <person name="Firmansyah A.P."/>
            <person name="Susilo A.W."/>
            <person name="Rosmana A."/>
            <person name="McMahon P."/>
            <person name="Junaid M."/>
            <person name="Guest D."/>
            <person name="Kheng T.Y."/>
            <person name="Meinhardt L.W."/>
            <person name="Bailey B.A."/>
        </authorList>
    </citation>
    <scope>NUCLEOTIDE SEQUENCE [LARGE SCALE GENOMIC DNA]</scope>
    <source>
        <strain evidence="2 3">CT2</strain>
    </source>
</reference>
<proteinExistence type="predicted"/>
<dbReference type="OrthoDB" id="3156967at2759"/>
<feature type="region of interest" description="Disordered" evidence="1">
    <location>
        <begin position="171"/>
        <end position="232"/>
    </location>
</feature>
<dbReference type="Proteomes" id="UP000383932">
    <property type="component" value="Unassembled WGS sequence"/>
</dbReference>
<accession>A0A5N5QKN6</accession>
<name>A0A5N5QKN6_9AGAM</name>
<evidence type="ECO:0000313" key="2">
    <source>
        <dbReference type="EMBL" id="KAB5592300.1"/>
    </source>
</evidence>
<sequence>MTTLEQNNSSQIPCNNDTHDADALIPPKLPSFLASTFDLRPIIGTPTNEQVKLIHGALRALNTPELRDTSLPIELSQHLFDVQLARYREKYTIGIFPNDIVYTPPDLPAHIPFKLDPVVGPPSDDQLKLVYATLRVSDNFANVTSLFDPDLNMELSQHFFDLQLARHIQHSQKNHLSRARPSSAPRRRDAASENSGNSNPINEPIAYDPGTNNPGEQDIRLQVDDPMPFSEPLASLMDLSATQSDRPLRAQEQEMKHGLQETNKLLVEVVDGIQKVGRILVASQNSMAKGLNSVLPKKPTQHFDLGAHSLINENGEEPTTHGLPTFRNWNNYLGKFFITDLSEERVARYLQFYGIGSDMIEQNPGEILKIKPGMIENARDLLARRIYPINA</sequence>